<comment type="caution">
    <text evidence="1">The sequence shown here is derived from an EMBL/GenBank/DDBJ whole genome shotgun (WGS) entry which is preliminary data.</text>
</comment>
<dbReference type="AlphaFoldDB" id="A0A4Y2A7M2"/>
<accession>A0A4Y2A7M2</accession>
<organism evidence="1 2">
    <name type="scientific">Araneus ventricosus</name>
    <name type="common">Orbweaver spider</name>
    <name type="synonym">Epeira ventricosa</name>
    <dbReference type="NCBI Taxonomy" id="182803"/>
    <lineage>
        <taxon>Eukaryota</taxon>
        <taxon>Metazoa</taxon>
        <taxon>Ecdysozoa</taxon>
        <taxon>Arthropoda</taxon>
        <taxon>Chelicerata</taxon>
        <taxon>Arachnida</taxon>
        <taxon>Araneae</taxon>
        <taxon>Araneomorphae</taxon>
        <taxon>Entelegynae</taxon>
        <taxon>Araneoidea</taxon>
        <taxon>Araneidae</taxon>
        <taxon>Araneus</taxon>
    </lineage>
</organism>
<sequence>MKIKSKCIIELIVVTPQPFEDDCHKYVPAVVAFNYRLSPALKQLGLTPGVTPVLMQLGLTRKSMPTLRSHVCWEMSARRNCRFSVRPSSKGFNSFAQCQLVHRV</sequence>
<evidence type="ECO:0000313" key="2">
    <source>
        <dbReference type="Proteomes" id="UP000499080"/>
    </source>
</evidence>
<name>A0A4Y2A7M2_ARAVE</name>
<reference evidence="1 2" key="1">
    <citation type="journal article" date="2019" name="Sci. Rep.">
        <title>Orb-weaving spider Araneus ventricosus genome elucidates the spidroin gene catalogue.</title>
        <authorList>
            <person name="Kono N."/>
            <person name="Nakamura H."/>
            <person name="Ohtoshi R."/>
            <person name="Moran D.A.P."/>
            <person name="Shinohara A."/>
            <person name="Yoshida Y."/>
            <person name="Fujiwara M."/>
            <person name="Mori M."/>
            <person name="Tomita M."/>
            <person name="Arakawa K."/>
        </authorList>
    </citation>
    <scope>NUCLEOTIDE SEQUENCE [LARGE SCALE GENOMIC DNA]</scope>
</reference>
<proteinExistence type="predicted"/>
<gene>
    <name evidence="1" type="ORF">AVEN_243743_1</name>
</gene>
<protein>
    <submittedName>
        <fullName evidence="1">Uncharacterized protein</fullName>
    </submittedName>
</protein>
<keyword evidence="2" id="KW-1185">Reference proteome</keyword>
<dbReference type="Proteomes" id="UP000499080">
    <property type="component" value="Unassembled WGS sequence"/>
</dbReference>
<evidence type="ECO:0000313" key="1">
    <source>
        <dbReference type="EMBL" id="GBL74914.1"/>
    </source>
</evidence>
<dbReference type="EMBL" id="BGPR01000006">
    <property type="protein sequence ID" value="GBL74914.1"/>
    <property type="molecule type" value="Genomic_DNA"/>
</dbReference>